<protein>
    <submittedName>
        <fullName evidence="1">Helix-turn-helix transcriptional regulator</fullName>
    </submittedName>
</protein>
<dbReference type="PROSITE" id="PS50943">
    <property type="entry name" value="HTH_CROC1"/>
    <property type="match status" value="1"/>
</dbReference>
<organism evidence="1 2">
    <name type="scientific">Victivallis vadensis</name>
    <dbReference type="NCBI Taxonomy" id="172901"/>
    <lineage>
        <taxon>Bacteria</taxon>
        <taxon>Pseudomonadati</taxon>
        <taxon>Lentisphaerota</taxon>
        <taxon>Lentisphaeria</taxon>
        <taxon>Victivallales</taxon>
        <taxon>Victivallaceae</taxon>
        <taxon>Victivallis</taxon>
    </lineage>
</organism>
<dbReference type="Proteomes" id="UP000576225">
    <property type="component" value="Unassembled WGS sequence"/>
</dbReference>
<proteinExistence type="predicted"/>
<evidence type="ECO:0000313" key="1">
    <source>
        <dbReference type="EMBL" id="NMD85917.1"/>
    </source>
</evidence>
<accession>A0A848AUY4</accession>
<dbReference type="AlphaFoldDB" id="A0A848AUY4"/>
<dbReference type="RefSeq" id="WP_168961825.1">
    <property type="nucleotide sequence ID" value="NZ_CAUBWW010000241.1"/>
</dbReference>
<dbReference type="Pfam" id="PF01381">
    <property type="entry name" value="HTH_3"/>
    <property type="match status" value="1"/>
</dbReference>
<gene>
    <name evidence="1" type="ORF">HF882_04895</name>
</gene>
<dbReference type="SUPFAM" id="SSF47413">
    <property type="entry name" value="lambda repressor-like DNA-binding domains"/>
    <property type="match status" value="1"/>
</dbReference>
<dbReference type="SMART" id="SM00530">
    <property type="entry name" value="HTH_XRE"/>
    <property type="match status" value="1"/>
</dbReference>
<comment type="caution">
    <text evidence="1">The sequence shown here is derived from an EMBL/GenBank/DDBJ whole genome shotgun (WGS) entry which is preliminary data.</text>
</comment>
<dbReference type="Gene3D" id="1.10.260.40">
    <property type="entry name" value="lambda repressor-like DNA-binding domains"/>
    <property type="match status" value="1"/>
</dbReference>
<evidence type="ECO:0000313" key="2">
    <source>
        <dbReference type="Proteomes" id="UP000576225"/>
    </source>
</evidence>
<sequence length="60" mass="6937">MTALARLRKSKKLRLRQVAEAIGVTPQTVWKHEKCGIKTFRIAKNYAAFFRCSPFDLIDL</sequence>
<dbReference type="CDD" id="cd00093">
    <property type="entry name" value="HTH_XRE"/>
    <property type="match status" value="1"/>
</dbReference>
<reference evidence="1 2" key="1">
    <citation type="submission" date="2020-04" db="EMBL/GenBank/DDBJ databases">
        <authorList>
            <person name="Hitch T.C.A."/>
            <person name="Wylensek D."/>
            <person name="Clavel T."/>
        </authorList>
    </citation>
    <scope>NUCLEOTIDE SEQUENCE [LARGE SCALE GENOMIC DNA]</scope>
    <source>
        <strain evidence="1 2">COR2-253-APC-1A</strain>
    </source>
</reference>
<dbReference type="InterPro" id="IPR001387">
    <property type="entry name" value="Cro/C1-type_HTH"/>
</dbReference>
<dbReference type="GO" id="GO:0003677">
    <property type="term" value="F:DNA binding"/>
    <property type="evidence" value="ECO:0007669"/>
    <property type="project" value="InterPro"/>
</dbReference>
<name>A0A848AUY4_9BACT</name>
<dbReference type="EMBL" id="JABAEW010000006">
    <property type="protein sequence ID" value="NMD85917.1"/>
    <property type="molecule type" value="Genomic_DNA"/>
</dbReference>
<dbReference type="InterPro" id="IPR010982">
    <property type="entry name" value="Lambda_DNA-bd_dom_sf"/>
</dbReference>